<proteinExistence type="predicted"/>
<dbReference type="PANTHER" id="PTHR36766">
    <property type="entry name" value="PLANT BROAD-SPECTRUM MILDEW RESISTANCE PROTEIN RPW8"/>
    <property type="match status" value="1"/>
</dbReference>
<keyword evidence="2" id="KW-0611">Plant defense</keyword>
<dbReference type="InterPro" id="IPR056789">
    <property type="entry name" value="LRR_R13L1-DRL21"/>
</dbReference>
<evidence type="ECO:0000259" key="3">
    <source>
        <dbReference type="Pfam" id="PF25019"/>
    </source>
</evidence>
<evidence type="ECO:0000313" key="5">
    <source>
        <dbReference type="Proteomes" id="UP000594261"/>
    </source>
</evidence>
<dbReference type="SUPFAM" id="SSF52047">
    <property type="entry name" value="RNI-like"/>
    <property type="match status" value="1"/>
</dbReference>
<dbReference type="EnsemblPlants" id="QL93p0049_0141:mrna">
    <property type="protein sequence ID" value="QL93p0049_0141:mrna"/>
    <property type="gene ID" value="QL93p0049_0141"/>
</dbReference>
<keyword evidence="5" id="KW-1185">Reference proteome</keyword>
<dbReference type="AlphaFoldDB" id="A0A7N2N770"/>
<evidence type="ECO:0000256" key="1">
    <source>
        <dbReference type="ARBA" id="ARBA00022614"/>
    </source>
</evidence>
<name>A0A7N2N770_QUELO</name>
<dbReference type="GO" id="GO:0006952">
    <property type="term" value="P:defense response"/>
    <property type="evidence" value="ECO:0007669"/>
    <property type="project" value="UniProtKB-KW"/>
</dbReference>
<organism evidence="4 5">
    <name type="scientific">Quercus lobata</name>
    <name type="common">Valley oak</name>
    <dbReference type="NCBI Taxonomy" id="97700"/>
    <lineage>
        <taxon>Eukaryota</taxon>
        <taxon>Viridiplantae</taxon>
        <taxon>Streptophyta</taxon>
        <taxon>Embryophyta</taxon>
        <taxon>Tracheophyta</taxon>
        <taxon>Spermatophyta</taxon>
        <taxon>Magnoliopsida</taxon>
        <taxon>eudicotyledons</taxon>
        <taxon>Gunneridae</taxon>
        <taxon>Pentapetalae</taxon>
        <taxon>rosids</taxon>
        <taxon>fabids</taxon>
        <taxon>Fagales</taxon>
        <taxon>Fagaceae</taxon>
        <taxon>Quercus</taxon>
    </lineage>
</organism>
<accession>A0A7N2N770</accession>
<protein>
    <recommendedName>
        <fullName evidence="3">R13L1/DRL21-like LRR repeat region domain-containing protein</fullName>
    </recommendedName>
</protein>
<dbReference type="InParanoid" id="A0A7N2N770"/>
<dbReference type="InterPro" id="IPR032675">
    <property type="entry name" value="LRR_dom_sf"/>
</dbReference>
<evidence type="ECO:0000313" key="4">
    <source>
        <dbReference type="EnsemblPlants" id="QL93p0049_0141:mrna"/>
    </source>
</evidence>
<sequence>MILFPYLKESLILRRCSWKGLEQIMKMKMGAATTSTYFPLSQLQVLELEKINDFESLPVKGLQNLISLRELNIRWCYGLGSLHWISSLTSLQTLEIWGCPNLTSLPQEIHNLTSLKELRIYDCPLLRQRCERQIGEDWPIIAHVPSVIMDWQNQQEVTISSESESVCEDEDLT</sequence>
<dbReference type="PANTHER" id="PTHR36766:SF70">
    <property type="entry name" value="DISEASE RESISTANCE PROTEIN RGA4"/>
    <property type="match status" value="1"/>
</dbReference>
<dbReference type="Pfam" id="PF25019">
    <property type="entry name" value="LRR_R13L1-DRL21"/>
    <property type="match status" value="1"/>
</dbReference>
<reference evidence="4" key="1">
    <citation type="submission" date="2021-01" db="UniProtKB">
        <authorList>
            <consortium name="EnsemblPlants"/>
        </authorList>
    </citation>
    <scope>IDENTIFICATION</scope>
</reference>
<feature type="domain" description="R13L1/DRL21-like LRR repeat region" evidence="3">
    <location>
        <begin position="60"/>
        <end position="123"/>
    </location>
</feature>
<dbReference type="Gene3D" id="3.80.10.10">
    <property type="entry name" value="Ribonuclease Inhibitor"/>
    <property type="match status" value="1"/>
</dbReference>
<dbReference type="OMA" id="ELNIRWC"/>
<evidence type="ECO:0000256" key="2">
    <source>
        <dbReference type="ARBA" id="ARBA00022821"/>
    </source>
</evidence>
<dbReference type="Gramene" id="QL93p0049_0141:mrna">
    <property type="protein sequence ID" value="QL93p0049_0141:mrna"/>
    <property type="gene ID" value="QL93p0049_0141"/>
</dbReference>
<keyword evidence="1" id="KW-0433">Leucine-rich repeat</keyword>
<dbReference type="Proteomes" id="UP000594261">
    <property type="component" value="Unassembled WGS sequence"/>
</dbReference>